<organism evidence="3 4">
    <name type="scientific">Saccharothrix variisporea</name>
    <dbReference type="NCBI Taxonomy" id="543527"/>
    <lineage>
        <taxon>Bacteria</taxon>
        <taxon>Bacillati</taxon>
        <taxon>Actinomycetota</taxon>
        <taxon>Actinomycetes</taxon>
        <taxon>Pseudonocardiales</taxon>
        <taxon>Pseudonocardiaceae</taxon>
        <taxon>Saccharothrix</taxon>
    </lineage>
</organism>
<dbReference type="InterPro" id="IPR036250">
    <property type="entry name" value="AcylCo_DH-like_C"/>
</dbReference>
<keyword evidence="4" id="KW-1185">Reference proteome</keyword>
<dbReference type="GO" id="GO:0003995">
    <property type="term" value="F:acyl-CoA dehydrogenase activity"/>
    <property type="evidence" value="ECO:0007669"/>
    <property type="project" value="TreeGrafter"/>
</dbReference>
<dbReference type="InterPro" id="IPR009100">
    <property type="entry name" value="AcylCoA_DH/oxidase_NM_dom_sf"/>
</dbReference>
<name>A0A495XKR8_9PSEU</name>
<dbReference type="Gene3D" id="1.20.140.10">
    <property type="entry name" value="Butyryl-CoA Dehydrogenase, subunit A, domain 3"/>
    <property type="match status" value="1"/>
</dbReference>
<dbReference type="RefSeq" id="WP_121229676.1">
    <property type="nucleotide sequence ID" value="NZ_JBIUBA010000006.1"/>
</dbReference>
<dbReference type="Pfam" id="PF08028">
    <property type="entry name" value="Acyl-CoA_dh_2"/>
    <property type="match status" value="1"/>
</dbReference>
<keyword evidence="1" id="KW-0560">Oxidoreductase</keyword>
<dbReference type="GO" id="GO:0005737">
    <property type="term" value="C:cytoplasm"/>
    <property type="evidence" value="ECO:0007669"/>
    <property type="project" value="TreeGrafter"/>
</dbReference>
<dbReference type="PANTHER" id="PTHR48083">
    <property type="entry name" value="MEDIUM-CHAIN SPECIFIC ACYL-COA DEHYDROGENASE, MITOCHONDRIAL-RELATED"/>
    <property type="match status" value="1"/>
</dbReference>
<dbReference type="GO" id="GO:0033539">
    <property type="term" value="P:fatty acid beta-oxidation using acyl-CoA dehydrogenase"/>
    <property type="evidence" value="ECO:0007669"/>
    <property type="project" value="TreeGrafter"/>
</dbReference>
<evidence type="ECO:0000313" key="4">
    <source>
        <dbReference type="Proteomes" id="UP000272729"/>
    </source>
</evidence>
<evidence type="ECO:0000313" key="3">
    <source>
        <dbReference type="EMBL" id="RKT74697.1"/>
    </source>
</evidence>
<dbReference type="Gene3D" id="1.10.540.10">
    <property type="entry name" value="Acyl-CoA dehydrogenase/oxidase, N-terminal domain"/>
    <property type="match status" value="1"/>
</dbReference>
<sequence length="359" mass="37783">MSGGSAGLRQGAVDAAATAGRFAEEAERDRALRPEVAKALVAAGFARHFVPRRWGGAEGCAVDLLEAAALVGEQCASAAWCGSLTAGAARMGVFLPERGQAELWADGPDAVVAGALIPSGRARAVDGGWRLSGEWSFTSGVDFSDWALVAGLVDDRPWFFAVPRADYDVRDTWLPVGMRGTGSNTLVLADAFVPAHRAFDREDMLRGRAVGSAAPTHAVPLRTISGVLFAAPALGAARGALREWSAGVSGEDRSTRLTAARTATELDLADFLLRRVAQTCDRGGTTPADAVRNPHDCALAVDRLVDVVEALFRTAGSRGQLATSPLQRFWRDLHTLAGHVALRLEPTGVAYGGFLLDAR</sequence>
<comment type="caution">
    <text evidence="3">The sequence shown here is derived from an EMBL/GenBank/DDBJ whole genome shotgun (WGS) entry which is preliminary data.</text>
</comment>
<protein>
    <submittedName>
        <fullName evidence="3">Two-component flavin-dependent monooxygenase</fullName>
    </submittedName>
</protein>
<dbReference type="InterPro" id="IPR050741">
    <property type="entry name" value="Acyl-CoA_dehydrogenase"/>
</dbReference>
<dbReference type="InterPro" id="IPR013107">
    <property type="entry name" value="Acyl-CoA_DH_C"/>
</dbReference>
<dbReference type="Gene3D" id="2.40.110.10">
    <property type="entry name" value="Butyryl-CoA Dehydrogenase, subunit A, domain 2"/>
    <property type="match status" value="1"/>
</dbReference>
<dbReference type="PIRSF" id="PIRSF016578">
    <property type="entry name" value="HsaA"/>
    <property type="match status" value="1"/>
</dbReference>
<accession>A0A495XKR8</accession>
<dbReference type="Proteomes" id="UP000272729">
    <property type="component" value="Unassembled WGS sequence"/>
</dbReference>
<dbReference type="EMBL" id="RBXR01000001">
    <property type="protein sequence ID" value="RKT74697.1"/>
    <property type="molecule type" value="Genomic_DNA"/>
</dbReference>
<gene>
    <name evidence="3" type="ORF">DFJ66_8064</name>
</gene>
<dbReference type="AlphaFoldDB" id="A0A495XKR8"/>
<evidence type="ECO:0000256" key="1">
    <source>
        <dbReference type="ARBA" id="ARBA00023002"/>
    </source>
</evidence>
<reference evidence="3 4" key="1">
    <citation type="submission" date="2018-10" db="EMBL/GenBank/DDBJ databases">
        <title>Sequencing the genomes of 1000 actinobacteria strains.</title>
        <authorList>
            <person name="Klenk H.-P."/>
        </authorList>
    </citation>
    <scope>NUCLEOTIDE SEQUENCE [LARGE SCALE GENOMIC DNA]</scope>
    <source>
        <strain evidence="3 4">DSM 43911</strain>
    </source>
</reference>
<keyword evidence="3" id="KW-0503">Monooxygenase</keyword>
<dbReference type="PANTHER" id="PTHR48083:SF19">
    <property type="entry name" value="FLAVIN-DEPENDENT MONOOXYGENASE, OXYGENASE SUBUNIT HSAA"/>
    <property type="match status" value="1"/>
</dbReference>
<feature type="domain" description="Acyl-CoA dehydrogenase C-terminal" evidence="2">
    <location>
        <begin position="228"/>
        <end position="342"/>
    </location>
</feature>
<dbReference type="GO" id="GO:0016712">
    <property type="term" value="F:oxidoreductase activity, acting on paired donors, with incorporation or reduction of molecular oxygen, reduced flavin or flavoprotein as one donor, and incorporation of one atom of oxygen"/>
    <property type="evidence" value="ECO:0007669"/>
    <property type="project" value="TreeGrafter"/>
</dbReference>
<dbReference type="InterPro" id="IPR046373">
    <property type="entry name" value="Acyl-CoA_Oxase/DH_mid-dom_sf"/>
</dbReference>
<dbReference type="SUPFAM" id="SSF56645">
    <property type="entry name" value="Acyl-CoA dehydrogenase NM domain-like"/>
    <property type="match status" value="1"/>
</dbReference>
<evidence type="ECO:0000259" key="2">
    <source>
        <dbReference type="Pfam" id="PF08028"/>
    </source>
</evidence>
<dbReference type="SUPFAM" id="SSF47203">
    <property type="entry name" value="Acyl-CoA dehydrogenase C-terminal domain-like"/>
    <property type="match status" value="1"/>
</dbReference>
<dbReference type="GO" id="GO:0050660">
    <property type="term" value="F:flavin adenine dinucleotide binding"/>
    <property type="evidence" value="ECO:0007669"/>
    <property type="project" value="InterPro"/>
</dbReference>
<dbReference type="InterPro" id="IPR037069">
    <property type="entry name" value="AcylCoA_DH/ox_N_sf"/>
</dbReference>
<proteinExistence type="predicted"/>
<dbReference type="OrthoDB" id="3402961at2"/>